<accession>A0ABT1Y7U0</accession>
<feature type="transmembrane region" description="Helical" evidence="1">
    <location>
        <begin position="58"/>
        <end position="75"/>
    </location>
</feature>
<evidence type="ECO:0008006" key="4">
    <source>
        <dbReference type="Google" id="ProtNLM"/>
    </source>
</evidence>
<dbReference type="RefSeq" id="WP_089610518.1">
    <property type="nucleotide sequence ID" value="NZ_CP022121.1"/>
</dbReference>
<keyword evidence="1" id="KW-0812">Transmembrane</keyword>
<name>A0ABT1Y7U0_9FIRM</name>
<evidence type="ECO:0000313" key="3">
    <source>
        <dbReference type="Proteomes" id="UP001524944"/>
    </source>
</evidence>
<feature type="transmembrane region" description="Helical" evidence="1">
    <location>
        <begin position="20"/>
        <end position="53"/>
    </location>
</feature>
<evidence type="ECO:0000313" key="2">
    <source>
        <dbReference type="EMBL" id="MCR6546944.1"/>
    </source>
</evidence>
<proteinExistence type="predicted"/>
<keyword evidence="1" id="KW-1133">Transmembrane helix</keyword>
<gene>
    <name evidence="2" type="ORF">NVS47_15740</name>
</gene>
<protein>
    <recommendedName>
        <fullName evidence="4">C4-dicarboxylate ABC transporter</fullName>
    </recommendedName>
</protein>
<comment type="caution">
    <text evidence="2">The sequence shown here is derived from an EMBL/GenBank/DDBJ whole genome shotgun (WGS) entry which is preliminary data.</text>
</comment>
<keyword evidence="3" id="KW-1185">Reference proteome</keyword>
<sequence>MTETTVNNNETKISNTAGKWLGWLAIIFGVIAFFWQPIWTGITGIVLGVIGLFSPQRTLNIVGIIVAAIALLVGIV</sequence>
<dbReference type="EMBL" id="JANPWE010000014">
    <property type="protein sequence ID" value="MCR6546944.1"/>
    <property type="molecule type" value="Genomic_DNA"/>
</dbReference>
<organism evidence="2 3">
    <name type="scientific">Dehalobacterium formicoaceticum</name>
    <dbReference type="NCBI Taxonomy" id="51515"/>
    <lineage>
        <taxon>Bacteria</taxon>
        <taxon>Bacillati</taxon>
        <taxon>Bacillota</taxon>
        <taxon>Clostridia</taxon>
        <taxon>Eubacteriales</taxon>
        <taxon>Peptococcaceae</taxon>
        <taxon>Dehalobacterium</taxon>
    </lineage>
</organism>
<dbReference type="Proteomes" id="UP001524944">
    <property type="component" value="Unassembled WGS sequence"/>
</dbReference>
<evidence type="ECO:0000256" key="1">
    <source>
        <dbReference type="SAM" id="Phobius"/>
    </source>
</evidence>
<reference evidence="2 3" key="1">
    <citation type="submission" date="2022-08" db="EMBL/GenBank/DDBJ databases">
        <title>Proteogenomics of the novel Dehalobacterium formicoaceticum strain EZ94 highlights a key role of methyltransferases during anaerobic dichloromethane degradation.</title>
        <authorList>
            <person name="Wasmund K."/>
        </authorList>
    </citation>
    <scope>NUCLEOTIDE SEQUENCE [LARGE SCALE GENOMIC DNA]</scope>
    <source>
        <strain evidence="2 3">EZ94</strain>
    </source>
</reference>
<keyword evidence="1" id="KW-0472">Membrane</keyword>